<dbReference type="Pfam" id="PF00135">
    <property type="entry name" value="COesterase"/>
    <property type="match status" value="2"/>
</dbReference>
<evidence type="ECO:0000256" key="3">
    <source>
        <dbReference type="SAM" id="MobiDB-lite"/>
    </source>
</evidence>
<dbReference type="Proteomes" id="UP000620124">
    <property type="component" value="Unassembled WGS sequence"/>
</dbReference>
<evidence type="ECO:0000256" key="2">
    <source>
        <dbReference type="ARBA" id="ARBA00022801"/>
    </source>
</evidence>
<dbReference type="InterPro" id="IPR019819">
    <property type="entry name" value="Carboxylesterase_B_CS"/>
</dbReference>
<feature type="region of interest" description="Disordered" evidence="3">
    <location>
        <begin position="1"/>
        <end position="32"/>
    </location>
</feature>
<evidence type="ECO:0000313" key="6">
    <source>
        <dbReference type="Proteomes" id="UP000620124"/>
    </source>
</evidence>
<comment type="similarity">
    <text evidence="1">Belongs to the type-B carboxylesterase/lipase family.</text>
</comment>
<dbReference type="GO" id="GO:0004104">
    <property type="term" value="F:cholinesterase activity"/>
    <property type="evidence" value="ECO:0007669"/>
    <property type="project" value="InterPro"/>
</dbReference>
<keyword evidence="6" id="KW-1185">Reference proteome</keyword>
<feature type="domain" description="Carboxylesterase type B" evidence="4">
    <location>
        <begin position="343"/>
        <end position="477"/>
    </location>
</feature>
<gene>
    <name evidence="5" type="ORF">MVEN_01924300</name>
</gene>
<dbReference type="InterPro" id="IPR002018">
    <property type="entry name" value="CarbesteraseB"/>
</dbReference>
<dbReference type="EMBL" id="JACAZI010000019">
    <property type="protein sequence ID" value="KAF7340062.1"/>
    <property type="molecule type" value="Genomic_DNA"/>
</dbReference>
<comment type="caution">
    <text evidence="5">The sequence shown here is derived from an EMBL/GenBank/DDBJ whole genome shotgun (WGS) entry which is preliminary data.</text>
</comment>
<protein>
    <submittedName>
        <fullName evidence="5">Carboxylic ester hydrolase</fullName>
    </submittedName>
</protein>
<dbReference type="PRINTS" id="PR00878">
    <property type="entry name" value="CHOLNESTRASE"/>
</dbReference>
<dbReference type="PROSITE" id="PS00941">
    <property type="entry name" value="CARBOXYLESTERASE_B_2"/>
    <property type="match status" value="1"/>
</dbReference>
<dbReference type="InterPro" id="IPR050309">
    <property type="entry name" value="Type-B_Carboxylest/Lipase"/>
</dbReference>
<dbReference type="OrthoDB" id="408631at2759"/>
<organism evidence="5 6">
    <name type="scientific">Mycena venus</name>
    <dbReference type="NCBI Taxonomy" id="2733690"/>
    <lineage>
        <taxon>Eukaryota</taxon>
        <taxon>Fungi</taxon>
        <taxon>Dikarya</taxon>
        <taxon>Basidiomycota</taxon>
        <taxon>Agaricomycotina</taxon>
        <taxon>Agaricomycetes</taxon>
        <taxon>Agaricomycetidae</taxon>
        <taxon>Agaricales</taxon>
        <taxon>Marasmiineae</taxon>
        <taxon>Mycenaceae</taxon>
        <taxon>Mycena</taxon>
    </lineage>
</organism>
<dbReference type="PANTHER" id="PTHR11559">
    <property type="entry name" value="CARBOXYLESTERASE"/>
    <property type="match status" value="1"/>
</dbReference>
<evidence type="ECO:0000313" key="5">
    <source>
        <dbReference type="EMBL" id="KAF7340062.1"/>
    </source>
</evidence>
<evidence type="ECO:0000259" key="4">
    <source>
        <dbReference type="Pfam" id="PF00135"/>
    </source>
</evidence>
<feature type="domain" description="Carboxylesterase type B" evidence="4">
    <location>
        <begin position="32"/>
        <end position="154"/>
    </location>
</feature>
<evidence type="ECO:0000256" key="1">
    <source>
        <dbReference type="ARBA" id="ARBA00005964"/>
    </source>
</evidence>
<reference evidence="5" key="1">
    <citation type="submission" date="2020-05" db="EMBL/GenBank/DDBJ databases">
        <title>Mycena genomes resolve the evolution of fungal bioluminescence.</title>
        <authorList>
            <person name="Tsai I.J."/>
        </authorList>
    </citation>
    <scope>NUCLEOTIDE SEQUENCE</scope>
    <source>
        <strain evidence="5">CCC161011</strain>
    </source>
</reference>
<name>A0A8H7CL78_9AGAR</name>
<dbReference type="AlphaFoldDB" id="A0A8H7CL78"/>
<dbReference type="InterPro" id="IPR029058">
    <property type="entry name" value="AB_hydrolase_fold"/>
</dbReference>
<dbReference type="Gene3D" id="3.40.50.1820">
    <property type="entry name" value="alpha/beta hydrolase"/>
    <property type="match status" value="2"/>
</dbReference>
<sequence length="509" mass="54956">MESLRSKGSDLHNHPREPCAGNPPVPFISTSPQSATSLGPSCLQQFPFADAALFEALFNNGVNGPPAENEDCLFLNVWAPAAASATNRVPVLVWIYGGALSFGTASLPAYDGTSIAANQGIILVTFNYRTNVFGFPGSPDLPLPGNNLGFLDQGGACPSMGSDEYRQVRGKSSPSNDNGSICGISVGQLFHCKAYRERRTLPSRDNALRGASIHATYPIFHIIQQLFDGGWVHASAWAGAARMLEAGACECYPDLYQWTHQWLLCASRRWVLSPVFSDPLLRIRTGLTARVPFIIGNTQNDGSVFAVGLNDLNAFLTTTFLGLITAAEVRPLYPGLTSDNAIIAEIIKDVEFLCPAELWSNAAVGAGIPNVFRYTYGMFSTQRTFFHPTDWTRIPGPVFADLQLFPNAGAWHSTELPEIFGTFNATTASAAEVALSKTMQTLVGNFVKNPTVSPASNWPKYFPGPLTTTLAKLAYNGNVAPTNVVQAVESDSIDGPCNAFWNTFLDVRE</sequence>
<accession>A0A8H7CL78</accession>
<proteinExistence type="inferred from homology"/>
<feature type="compositionally biased region" description="Basic and acidic residues" evidence="3">
    <location>
        <begin position="1"/>
        <end position="17"/>
    </location>
</feature>
<keyword evidence="2 5" id="KW-0378">Hydrolase</keyword>
<dbReference type="SUPFAM" id="SSF53474">
    <property type="entry name" value="alpha/beta-Hydrolases"/>
    <property type="match status" value="1"/>
</dbReference>
<dbReference type="InterPro" id="IPR000997">
    <property type="entry name" value="Cholinesterase"/>
</dbReference>